<organism evidence="2">
    <name type="scientific">Moorena producens (strain JHB)</name>
    <dbReference type="NCBI Taxonomy" id="1454205"/>
    <lineage>
        <taxon>Bacteria</taxon>
        <taxon>Bacillati</taxon>
        <taxon>Cyanobacteriota</taxon>
        <taxon>Cyanophyceae</taxon>
        <taxon>Coleofasciculales</taxon>
        <taxon>Coleofasciculaceae</taxon>
        <taxon>Moorena</taxon>
    </lineage>
</organism>
<proteinExistence type="predicted"/>
<dbReference type="EMBL" id="CP017708">
    <property type="protein sequence ID" value="WAN69505.1"/>
    <property type="molecule type" value="Genomic_DNA"/>
</dbReference>
<evidence type="ECO:0000256" key="1">
    <source>
        <dbReference type="SAM" id="MobiDB-lite"/>
    </source>
</evidence>
<name>A0A9Q9STS7_MOOP1</name>
<protein>
    <submittedName>
        <fullName evidence="2">Uncharacterized protein</fullName>
    </submittedName>
</protein>
<feature type="region of interest" description="Disordered" evidence="1">
    <location>
        <begin position="1"/>
        <end position="34"/>
    </location>
</feature>
<sequence length="49" mass="5439">MSGEFLPFSGSDDSRLPIPDSRAKCKKPTPVSPSHHCLGEERLVWKVTD</sequence>
<dbReference type="Proteomes" id="UP000176944">
    <property type="component" value="Chromosome"/>
</dbReference>
<dbReference type="AlphaFoldDB" id="A0A9Q9STS7"/>
<reference evidence="2" key="2">
    <citation type="submission" date="2022-10" db="EMBL/GenBank/DDBJ databases">
        <authorList>
            <person name="Ngo T.-E."/>
        </authorList>
    </citation>
    <scope>NUCLEOTIDE SEQUENCE</scope>
    <source>
        <strain evidence="2">JHB</strain>
    </source>
</reference>
<evidence type="ECO:0000313" key="2">
    <source>
        <dbReference type="EMBL" id="WAN69505.1"/>
    </source>
</evidence>
<reference evidence="2" key="1">
    <citation type="journal article" date="2017" name="Proc. Natl. Acad. Sci. U.S.A.">
        <title>Comparative genomics uncovers the prolific and distinctive metabolic potential of the cyanobacterial genus Moorea.</title>
        <authorList>
            <person name="Leao T."/>
            <person name="Castelao G."/>
            <person name="Korobeynikov A."/>
            <person name="Monroe E.A."/>
            <person name="Podell S."/>
            <person name="Glukhov E."/>
            <person name="Allen E.E."/>
            <person name="Gerwick W.H."/>
            <person name="Gerwick L."/>
        </authorList>
    </citation>
    <scope>NUCLEOTIDE SEQUENCE</scope>
    <source>
        <strain evidence="2">JHB</strain>
    </source>
</reference>
<gene>
    <name evidence="2" type="ORF">BJP36_36035</name>
</gene>
<accession>A0A9Q9STS7</accession>